<keyword evidence="4" id="KW-1185">Reference proteome</keyword>
<comment type="caution">
    <text evidence="3">The sequence shown here is derived from an EMBL/GenBank/DDBJ whole genome shotgun (WGS) entry which is preliminary data.</text>
</comment>
<dbReference type="Gene3D" id="2.120.10.30">
    <property type="entry name" value="TolB, C-terminal domain"/>
    <property type="match status" value="1"/>
</dbReference>
<feature type="chain" id="PRO_5046396392" evidence="1">
    <location>
        <begin position="18"/>
        <end position="358"/>
    </location>
</feature>
<dbReference type="PANTHER" id="PTHR24104">
    <property type="entry name" value="E3 UBIQUITIN-PROTEIN LIGASE NHLRC1-RELATED"/>
    <property type="match status" value="1"/>
</dbReference>
<dbReference type="RefSeq" id="WP_352886869.1">
    <property type="nucleotide sequence ID" value="NZ_JBEPIJ010000001.1"/>
</dbReference>
<sequence>MRRITSLAAALGLAACATLDTDPPLPTVAGAVQVAERWHTVRDEGDNIDSVATWHTAEGRHWLLATAKQTDRLLVFDAATGAPVRKVGEPGSGAGQFDRPNGVFVIDDLAFVVERNNRRVQLLQLPDLTSLLRFGSDGEDALRKPYGLWVHKLASGDYRVYVTDNYETADERVPPPAELDRRVQQFLVRRTDEGWTAVRERSFGATEGAGVLHIVESIWGDPAHGRLLIADEEQYRQRNIKVYGFDGRFTGRRVGAGVFRFQPEGIALYACADGSGAWFATDQGKQENFFHVFDRRSLDYLGSFGSATVLNTDGIWMTQTAMPGFDHGAFYAVHDDGNVAAFDLGRVLDAVGVARCAP</sequence>
<dbReference type="SUPFAM" id="SSF50956">
    <property type="entry name" value="Thermostable phytase (3-phytase)"/>
    <property type="match status" value="1"/>
</dbReference>
<evidence type="ECO:0000313" key="3">
    <source>
        <dbReference type="EMBL" id="MES0872744.1"/>
    </source>
</evidence>
<evidence type="ECO:0000259" key="2">
    <source>
        <dbReference type="PROSITE" id="PS51662"/>
    </source>
</evidence>
<reference evidence="3 4" key="1">
    <citation type="submission" date="2024-06" db="EMBL/GenBank/DDBJ databases">
        <authorList>
            <person name="Li Z."/>
            <person name="Jiang Y."/>
        </authorList>
    </citation>
    <scope>NUCLEOTIDE SEQUENCE [LARGE SCALE GENOMIC DNA]</scope>
    <source>
        <strain evidence="3 4">HSW-8</strain>
    </source>
</reference>
<dbReference type="InterPro" id="IPR011042">
    <property type="entry name" value="6-blade_b-propeller_TolB-like"/>
</dbReference>
<name>A0ABV2A6L1_9GAMM</name>
<dbReference type="Proteomes" id="UP001465331">
    <property type="component" value="Unassembled WGS sequence"/>
</dbReference>
<proteinExistence type="predicted"/>
<gene>
    <name evidence="3" type="ORF">ABSH63_01780</name>
</gene>
<dbReference type="InterPro" id="IPR050952">
    <property type="entry name" value="TRIM-NHL_E3_ligases"/>
</dbReference>
<dbReference type="PROSITE" id="PS51662">
    <property type="entry name" value="BP_PHYTASE"/>
    <property type="match status" value="1"/>
</dbReference>
<protein>
    <submittedName>
        <fullName evidence="3">Phytase</fullName>
    </submittedName>
</protein>
<organism evidence="3 4">
    <name type="scientific">Sinimarinibacterium thermocellulolyticum</name>
    <dbReference type="NCBI Taxonomy" id="3170016"/>
    <lineage>
        <taxon>Bacteria</taxon>
        <taxon>Pseudomonadati</taxon>
        <taxon>Pseudomonadota</taxon>
        <taxon>Gammaproteobacteria</taxon>
        <taxon>Nevskiales</taxon>
        <taxon>Nevskiaceae</taxon>
        <taxon>Sinimarinibacterium</taxon>
    </lineage>
</organism>
<evidence type="ECO:0000256" key="1">
    <source>
        <dbReference type="SAM" id="SignalP"/>
    </source>
</evidence>
<dbReference type="PANTHER" id="PTHR24104:SF25">
    <property type="entry name" value="PROTEIN LIN-41"/>
    <property type="match status" value="1"/>
</dbReference>
<accession>A0ABV2A6L1</accession>
<dbReference type="PROSITE" id="PS51257">
    <property type="entry name" value="PROKAR_LIPOPROTEIN"/>
    <property type="match status" value="1"/>
</dbReference>
<feature type="domain" description="BPP" evidence="2">
    <location>
        <begin position="22"/>
        <end position="351"/>
    </location>
</feature>
<evidence type="ECO:0000313" key="4">
    <source>
        <dbReference type="Proteomes" id="UP001465331"/>
    </source>
</evidence>
<feature type="signal peptide" evidence="1">
    <location>
        <begin position="1"/>
        <end position="17"/>
    </location>
</feature>
<dbReference type="EMBL" id="JBEPIJ010000001">
    <property type="protein sequence ID" value="MES0872744.1"/>
    <property type="molecule type" value="Genomic_DNA"/>
</dbReference>
<dbReference type="InterPro" id="IPR003431">
    <property type="entry name" value="B-propeller_Phytase"/>
</dbReference>
<keyword evidence="1" id="KW-0732">Signal</keyword>